<evidence type="ECO:0000256" key="6">
    <source>
        <dbReference type="ARBA" id="ARBA00023065"/>
    </source>
</evidence>
<keyword evidence="4 8" id="KW-0812">Transmembrane</keyword>
<keyword evidence="2" id="KW-0813">Transport</keyword>
<evidence type="ECO:0000256" key="8">
    <source>
        <dbReference type="SAM" id="Phobius"/>
    </source>
</evidence>
<evidence type="ECO:0000256" key="2">
    <source>
        <dbReference type="ARBA" id="ARBA00022448"/>
    </source>
</evidence>
<keyword evidence="5 8" id="KW-1133">Transmembrane helix</keyword>
<keyword evidence="3" id="KW-1003">Cell membrane</keyword>
<feature type="transmembrane region" description="Helical" evidence="8">
    <location>
        <begin position="20"/>
        <end position="39"/>
    </location>
</feature>
<feature type="transmembrane region" description="Helical" evidence="8">
    <location>
        <begin position="336"/>
        <end position="364"/>
    </location>
</feature>
<protein>
    <submittedName>
        <fullName evidence="9">Ktr system potassium uptake protein B</fullName>
    </submittedName>
</protein>
<accession>A0A223MB67</accession>
<evidence type="ECO:0000256" key="4">
    <source>
        <dbReference type="ARBA" id="ARBA00022692"/>
    </source>
</evidence>
<feature type="transmembrane region" description="Helical" evidence="8">
    <location>
        <begin position="385"/>
        <end position="408"/>
    </location>
</feature>
<dbReference type="InterPro" id="IPR003445">
    <property type="entry name" value="Cat_transpt"/>
</dbReference>
<name>A0A223MB67_MESHO</name>
<evidence type="ECO:0000256" key="1">
    <source>
        <dbReference type="ARBA" id="ARBA00004651"/>
    </source>
</evidence>
<dbReference type="GO" id="GO:0008324">
    <property type="term" value="F:monoatomic cation transmembrane transporter activity"/>
    <property type="evidence" value="ECO:0007669"/>
    <property type="project" value="InterPro"/>
</dbReference>
<reference evidence="9 10" key="1">
    <citation type="submission" date="2017-08" db="EMBL/GenBank/DDBJ databases">
        <title>The complete genome sequence of a Mycoplasma hyopneumoniae isolate in Korea.</title>
        <authorList>
            <person name="Han J."/>
            <person name="Lee N."/>
        </authorList>
    </citation>
    <scope>NUCLEOTIDE SEQUENCE [LARGE SCALE GENOMIC DNA]</scope>
    <source>
        <strain evidence="9 10">KM014</strain>
    </source>
</reference>
<dbReference type="EMBL" id="CP022714">
    <property type="protein sequence ID" value="ASU14799.1"/>
    <property type="molecule type" value="Genomic_DNA"/>
</dbReference>
<dbReference type="Proteomes" id="UP000215452">
    <property type="component" value="Chromosome"/>
</dbReference>
<comment type="subcellular location">
    <subcellularLocation>
        <location evidence="1">Cell membrane</location>
        <topology evidence="1">Multi-pass membrane protein</topology>
    </subcellularLocation>
</comment>
<proteinExistence type="predicted"/>
<keyword evidence="6" id="KW-0406">Ion transport</keyword>
<evidence type="ECO:0000313" key="10">
    <source>
        <dbReference type="Proteomes" id="UP000215452"/>
    </source>
</evidence>
<dbReference type="PANTHER" id="PTHR32024:SF1">
    <property type="entry name" value="KTR SYSTEM POTASSIUM UPTAKE PROTEIN B"/>
    <property type="match status" value="1"/>
</dbReference>
<gene>
    <name evidence="9" type="primary">ktrB</name>
    <name evidence="9" type="ORF">CIB43_00916</name>
</gene>
<keyword evidence="7 8" id="KW-0472">Membrane</keyword>
<dbReference type="PANTHER" id="PTHR32024">
    <property type="entry name" value="TRK SYSTEM POTASSIUM UPTAKE PROTEIN TRKG-RELATED"/>
    <property type="match status" value="1"/>
</dbReference>
<feature type="transmembrane region" description="Helical" evidence="8">
    <location>
        <begin position="454"/>
        <end position="474"/>
    </location>
</feature>
<evidence type="ECO:0000256" key="3">
    <source>
        <dbReference type="ARBA" id="ARBA00022475"/>
    </source>
</evidence>
<evidence type="ECO:0000256" key="7">
    <source>
        <dbReference type="ARBA" id="ARBA00023136"/>
    </source>
</evidence>
<dbReference type="GO" id="GO:0005886">
    <property type="term" value="C:plasma membrane"/>
    <property type="evidence" value="ECO:0007669"/>
    <property type="project" value="UniProtKB-SubCell"/>
</dbReference>
<dbReference type="RefSeq" id="WP_011290345.1">
    <property type="nucleotide sequence ID" value="NZ_QQRB01000005.1"/>
</dbReference>
<feature type="transmembrane region" description="Helical" evidence="8">
    <location>
        <begin position="211"/>
        <end position="241"/>
    </location>
</feature>
<dbReference type="Pfam" id="PF02386">
    <property type="entry name" value="TrkH"/>
    <property type="match status" value="1"/>
</dbReference>
<feature type="transmembrane region" description="Helical" evidence="8">
    <location>
        <begin position="139"/>
        <end position="162"/>
    </location>
</feature>
<dbReference type="GO" id="GO:0030001">
    <property type="term" value="P:metal ion transport"/>
    <property type="evidence" value="ECO:0007669"/>
    <property type="project" value="UniProtKB-ARBA"/>
</dbReference>
<evidence type="ECO:0000313" key="9">
    <source>
        <dbReference type="EMBL" id="ASU14799.1"/>
    </source>
</evidence>
<feature type="transmembrane region" description="Helical" evidence="8">
    <location>
        <begin position="84"/>
        <end position="104"/>
    </location>
</feature>
<sequence length="494" mass="55621">MNLKINFKSFLKSLFRLKKIHIIFAVYTIVIFLGAGFLVTPFAHTNAVDKISFLSALFTSVSAFSDTGLSLVDTGTSFNVFGQTIIAILISLGGIGIFAVKFYIFNLIFGKKISILSREILKIERGSSRLNDLKGVIKISINLFLILVLISSLALMLHFYYYEISPKKFSFQQSPYKNLVLSLRFAIFHSISAINNAGFDIIGAYSFEPYYYSYFLQIIIIILTIIGGIGYPVIFDFYSYFRIKLSKQKVKNFRFSLFSKISLLSYFVISFFGFILFIAFEASSKSNLTFWNQVENGNWFDKSFALLFHNFMSRSTGFLTFDLKQLSQASTFLTSLLMFIGSAPSSTGGGIRVTTFWIFILVIISRIRGSQDVNAFRRKITTDKVVSASIVFFISLVLVIFLVFVASFSLDDSINRGKTIPYQIHHLIFEVTSAFGTSGLSTGLIRDLSTVSQVGFMIIMLIGQLGITSFIYVWQGDNIGKQNKTYITEDILIG</sequence>
<organism evidence="9 10">
    <name type="scientific">Mesomycoplasma hyopneumoniae</name>
    <name type="common">Mycoplasma hyopneumoniae</name>
    <dbReference type="NCBI Taxonomy" id="2099"/>
    <lineage>
        <taxon>Bacteria</taxon>
        <taxon>Bacillati</taxon>
        <taxon>Mycoplasmatota</taxon>
        <taxon>Mycoplasmoidales</taxon>
        <taxon>Metamycoplasmataceae</taxon>
        <taxon>Mesomycoplasma</taxon>
    </lineage>
</organism>
<evidence type="ECO:0000256" key="5">
    <source>
        <dbReference type="ARBA" id="ARBA00022989"/>
    </source>
</evidence>
<feature type="transmembrane region" description="Helical" evidence="8">
    <location>
        <begin position="261"/>
        <end position="280"/>
    </location>
</feature>
<dbReference type="AlphaFoldDB" id="A0A223MB67"/>